<evidence type="ECO:0000256" key="1">
    <source>
        <dbReference type="SAM" id="SignalP"/>
    </source>
</evidence>
<evidence type="ECO:0000313" key="3">
    <source>
        <dbReference type="EMBL" id="MFC4262021.1"/>
    </source>
</evidence>
<reference evidence="4" key="1">
    <citation type="journal article" date="2019" name="Int. J. Syst. Evol. Microbiol.">
        <title>The Global Catalogue of Microorganisms (GCM) 10K type strain sequencing project: providing services to taxonomists for standard genome sequencing and annotation.</title>
        <authorList>
            <consortium name="The Broad Institute Genomics Platform"/>
            <consortium name="The Broad Institute Genome Sequencing Center for Infectious Disease"/>
            <person name="Wu L."/>
            <person name="Ma J."/>
        </authorList>
    </citation>
    <scope>NUCLEOTIDE SEQUENCE [LARGE SCALE GENOMIC DNA]</scope>
    <source>
        <strain evidence="4">CECT 8289</strain>
    </source>
</reference>
<feature type="signal peptide" evidence="1">
    <location>
        <begin position="1"/>
        <end position="18"/>
    </location>
</feature>
<keyword evidence="1" id="KW-0732">Signal</keyword>
<feature type="chain" id="PRO_5046988959" evidence="1">
    <location>
        <begin position="19"/>
        <end position="230"/>
    </location>
</feature>
<dbReference type="Gene3D" id="2.160.20.120">
    <property type="match status" value="1"/>
</dbReference>
<feature type="domain" description="Putative auto-transporter adhesin head GIN" evidence="2">
    <location>
        <begin position="29"/>
        <end position="214"/>
    </location>
</feature>
<evidence type="ECO:0000259" key="2">
    <source>
        <dbReference type="Pfam" id="PF10988"/>
    </source>
</evidence>
<comment type="caution">
    <text evidence="3">The sequence shown here is derived from an EMBL/GenBank/DDBJ whole genome shotgun (WGS) entry which is preliminary data.</text>
</comment>
<dbReference type="RefSeq" id="WP_379707367.1">
    <property type="nucleotide sequence ID" value="NZ_JBHSCZ010000001.1"/>
</dbReference>
<name>A0ABV8QP96_9BACT</name>
<evidence type="ECO:0000313" key="4">
    <source>
        <dbReference type="Proteomes" id="UP001595907"/>
    </source>
</evidence>
<dbReference type="InterPro" id="IPR021255">
    <property type="entry name" value="DUF2807"/>
</dbReference>
<protein>
    <submittedName>
        <fullName evidence="3">GIN domain-containing protein</fullName>
    </submittedName>
</protein>
<accession>A0ABV8QP96</accession>
<sequence>MKNLITALLVLVSLASFAQVQQTRNVTGFTGISAATGIQVEITQAATEAVVVSAADEAYANGIVTVVENNILKIYFDSKKNNYVKSKKAQLKAFVSYVTIQKLMASSGAGISTTNTANTNDLLVDVTSGAQLKADIKATKLTIDMSSGATATLSGTATDVAAEFSSGAVCTATDLKTSICAVAATSGSVFKIDVQKSLSVKGTSGAVISYKGEPEIEGKKLNSGATLRRL</sequence>
<keyword evidence="4" id="KW-1185">Reference proteome</keyword>
<organism evidence="3 4">
    <name type="scientific">Ferruginibacter yonginensis</name>
    <dbReference type="NCBI Taxonomy" id="1310416"/>
    <lineage>
        <taxon>Bacteria</taxon>
        <taxon>Pseudomonadati</taxon>
        <taxon>Bacteroidota</taxon>
        <taxon>Chitinophagia</taxon>
        <taxon>Chitinophagales</taxon>
        <taxon>Chitinophagaceae</taxon>
        <taxon>Ferruginibacter</taxon>
    </lineage>
</organism>
<dbReference type="Pfam" id="PF10988">
    <property type="entry name" value="DUF2807"/>
    <property type="match status" value="1"/>
</dbReference>
<dbReference type="Proteomes" id="UP001595907">
    <property type="component" value="Unassembled WGS sequence"/>
</dbReference>
<gene>
    <name evidence="3" type="ORF">ACFOWM_03965</name>
</gene>
<dbReference type="EMBL" id="JBHSCZ010000001">
    <property type="protein sequence ID" value="MFC4262021.1"/>
    <property type="molecule type" value="Genomic_DNA"/>
</dbReference>
<proteinExistence type="predicted"/>